<keyword evidence="1" id="KW-1133">Transmembrane helix</keyword>
<keyword evidence="3" id="KW-1185">Reference proteome</keyword>
<dbReference type="EMBL" id="PREZ01000003">
    <property type="protein sequence ID" value="PPA70606.1"/>
    <property type="molecule type" value="Genomic_DNA"/>
</dbReference>
<protein>
    <submittedName>
        <fullName evidence="2">Uncharacterized protein</fullName>
    </submittedName>
</protein>
<evidence type="ECO:0000313" key="3">
    <source>
        <dbReference type="Proteomes" id="UP000239047"/>
    </source>
</evidence>
<comment type="caution">
    <text evidence="2">The sequence shown here is derived from an EMBL/GenBank/DDBJ whole genome shotgun (WGS) entry which is preliminary data.</text>
</comment>
<sequence length="152" mass="17491">MKKKKEFWYTASGYAVIFLLILAAMMINFYPGGYGYVYSEETNEMTLERGMIFKEYKTIEVPEDEGLRYSLYEVQVESAIQTWIFVLMLSIFSVYLLQRVIPAYRNRKEQGIAVKDIIAALLLAASLTTIVMLLISLSNHLQYLSQVFNSAP</sequence>
<keyword evidence="1" id="KW-0472">Membrane</keyword>
<feature type="transmembrane region" description="Helical" evidence="1">
    <location>
        <begin position="117"/>
        <end position="137"/>
    </location>
</feature>
<organism evidence="2 3">
    <name type="scientific">Jeotgalibacillus proteolyticus</name>
    <dbReference type="NCBI Taxonomy" id="2082395"/>
    <lineage>
        <taxon>Bacteria</taxon>
        <taxon>Bacillati</taxon>
        <taxon>Bacillota</taxon>
        <taxon>Bacilli</taxon>
        <taxon>Bacillales</taxon>
        <taxon>Caryophanaceae</taxon>
        <taxon>Jeotgalibacillus</taxon>
    </lineage>
</organism>
<proteinExistence type="predicted"/>
<feature type="transmembrane region" description="Helical" evidence="1">
    <location>
        <begin position="80"/>
        <end position="97"/>
    </location>
</feature>
<dbReference type="RefSeq" id="WP_104057357.1">
    <property type="nucleotide sequence ID" value="NZ_PREZ01000003.1"/>
</dbReference>
<evidence type="ECO:0000313" key="2">
    <source>
        <dbReference type="EMBL" id="PPA70606.1"/>
    </source>
</evidence>
<reference evidence="2 3" key="1">
    <citation type="submission" date="2018-02" db="EMBL/GenBank/DDBJ databases">
        <title>Jeotgalibacillus proteolyticum sp. nov. a protease producing bacterium isolated from ocean sediments of Laizhou Bay.</title>
        <authorList>
            <person name="Li Y."/>
        </authorList>
    </citation>
    <scope>NUCLEOTIDE SEQUENCE [LARGE SCALE GENOMIC DNA]</scope>
    <source>
        <strain evidence="2 3">22-7</strain>
    </source>
</reference>
<dbReference type="AlphaFoldDB" id="A0A2S5GC82"/>
<name>A0A2S5GC82_9BACL</name>
<dbReference type="OrthoDB" id="2452882at2"/>
<keyword evidence="1" id="KW-0812">Transmembrane</keyword>
<feature type="transmembrane region" description="Helical" evidence="1">
    <location>
        <begin position="7"/>
        <end position="30"/>
    </location>
</feature>
<dbReference type="Proteomes" id="UP000239047">
    <property type="component" value="Unassembled WGS sequence"/>
</dbReference>
<accession>A0A2S5GC82</accession>
<evidence type="ECO:0000256" key="1">
    <source>
        <dbReference type="SAM" id="Phobius"/>
    </source>
</evidence>
<gene>
    <name evidence="2" type="ORF">C4B60_07335</name>
</gene>